<keyword evidence="1" id="KW-1133">Transmembrane helix</keyword>
<reference evidence="2 3" key="1">
    <citation type="submission" date="2022-11" db="EMBL/GenBank/DDBJ databases">
        <title>Viruses from the air-sea interface of a natural surface slick.</title>
        <authorList>
            <person name="Rahlff J."/>
            <person name="Holmfeldt K."/>
        </authorList>
    </citation>
    <scope>NUCLEOTIDE SEQUENCE [LARGE SCALE GENOMIC DNA]</scope>
    <source>
        <strain evidence="2 3">SMS4</strain>
    </source>
</reference>
<dbReference type="RefSeq" id="WP_305975597.1">
    <property type="nucleotide sequence ID" value="NZ_JAPJDZ010000021.1"/>
</dbReference>
<name>A0ABT9HYS3_9GAMM</name>
<keyword evidence="3" id="KW-1185">Reference proteome</keyword>
<organism evidence="2 3">
    <name type="scientific">Rheinheimera baltica</name>
    <dbReference type="NCBI Taxonomy" id="67576"/>
    <lineage>
        <taxon>Bacteria</taxon>
        <taxon>Pseudomonadati</taxon>
        <taxon>Pseudomonadota</taxon>
        <taxon>Gammaproteobacteria</taxon>
        <taxon>Chromatiales</taxon>
        <taxon>Chromatiaceae</taxon>
        <taxon>Rheinheimera</taxon>
    </lineage>
</organism>
<evidence type="ECO:0000256" key="1">
    <source>
        <dbReference type="SAM" id="Phobius"/>
    </source>
</evidence>
<sequence length="210" mass="24629">MIREKIKARLLKIREKQFLDRNGEFWPNMLNFWVMVLAAMTTVMLVVFANTYLRSYPVYASFENIECSDATHQPLSRGRYGSVQSFILSDGEEIKFRGSLGSGAAGVLYADRKFERSDSYNICFVRLQSFDLTFNNQLVAVWSGENEEKDSLERDYYSNLIVKFNNDLEEYAWGKYLYLIIFFMCLNLFFQGFVYVFFGVAIYKEKGRDE</sequence>
<gene>
    <name evidence="2" type="ORF">ORJ04_10005</name>
</gene>
<keyword evidence="1" id="KW-0472">Membrane</keyword>
<protein>
    <submittedName>
        <fullName evidence="2">Uncharacterized protein</fullName>
    </submittedName>
</protein>
<evidence type="ECO:0000313" key="3">
    <source>
        <dbReference type="Proteomes" id="UP001231109"/>
    </source>
</evidence>
<feature type="transmembrane region" description="Helical" evidence="1">
    <location>
        <begin position="176"/>
        <end position="203"/>
    </location>
</feature>
<comment type="caution">
    <text evidence="2">The sequence shown here is derived from an EMBL/GenBank/DDBJ whole genome shotgun (WGS) entry which is preliminary data.</text>
</comment>
<proteinExistence type="predicted"/>
<accession>A0ABT9HYS3</accession>
<dbReference type="Proteomes" id="UP001231109">
    <property type="component" value="Unassembled WGS sequence"/>
</dbReference>
<keyword evidence="1" id="KW-0812">Transmembrane</keyword>
<evidence type="ECO:0000313" key="2">
    <source>
        <dbReference type="EMBL" id="MDP5136284.1"/>
    </source>
</evidence>
<feature type="transmembrane region" description="Helical" evidence="1">
    <location>
        <begin position="30"/>
        <end position="53"/>
    </location>
</feature>
<dbReference type="EMBL" id="JAPJDZ010000021">
    <property type="protein sequence ID" value="MDP5136284.1"/>
    <property type="molecule type" value="Genomic_DNA"/>
</dbReference>